<proteinExistence type="predicted"/>
<protein>
    <submittedName>
        <fullName evidence="1">Uncharacterized protein</fullName>
    </submittedName>
</protein>
<evidence type="ECO:0000313" key="1">
    <source>
        <dbReference type="EnsemblMetazoa" id="tetur14g00380.1"/>
    </source>
</evidence>
<keyword evidence="2" id="KW-1185">Reference proteome</keyword>
<accession>T1KKX6</accession>
<dbReference type="EMBL" id="CAEY01000201">
    <property type="status" value="NOT_ANNOTATED_CDS"/>
    <property type="molecule type" value="Genomic_DNA"/>
</dbReference>
<reference evidence="2" key="1">
    <citation type="submission" date="2011-08" db="EMBL/GenBank/DDBJ databases">
        <authorList>
            <person name="Rombauts S."/>
        </authorList>
    </citation>
    <scope>NUCLEOTIDE SEQUENCE</scope>
    <source>
        <strain evidence="2">London</strain>
    </source>
</reference>
<reference evidence="1" key="2">
    <citation type="submission" date="2015-06" db="UniProtKB">
        <authorList>
            <consortium name="EnsemblMetazoa"/>
        </authorList>
    </citation>
    <scope>IDENTIFICATION</scope>
</reference>
<dbReference type="AlphaFoldDB" id="T1KKX6"/>
<name>T1KKX6_TETUR</name>
<organism evidence="1 2">
    <name type="scientific">Tetranychus urticae</name>
    <name type="common">Two-spotted spider mite</name>
    <dbReference type="NCBI Taxonomy" id="32264"/>
    <lineage>
        <taxon>Eukaryota</taxon>
        <taxon>Metazoa</taxon>
        <taxon>Ecdysozoa</taxon>
        <taxon>Arthropoda</taxon>
        <taxon>Chelicerata</taxon>
        <taxon>Arachnida</taxon>
        <taxon>Acari</taxon>
        <taxon>Acariformes</taxon>
        <taxon>Trombidiformes</taxon>
        <taxon>Prostigmata</taxon>
        <taxon>Eleutherengona</taxon>
        <taxon>Raphignathae</taxon>
        <taxon>Tetranychoidea</taxon>
        <taxon>Tetranychidae</taxon>
        <taxon>Tetranychus</taxon>
    </lineage>
</organism>
<dbReference type="EnsemblMetazoa" id="tetur14g00380.1">
    <property type="protein sequence ID" value="tetur14g00380.1"/>
    <property type="gene ID" value="tetur14g00380"/>
</dbReference>
<dbReference type="Proteomes" id="UP000015104">
    <property type="component" value="Unassembled WGS sequence"/>
</dbReference>
<sequence>MVKQCQTKQKDIIMETAILNILL</sequence>
<dbReference type="HOGENOM" id="CLU_3423469_0_0_1"/>
<evidence type="ECO:0000313" key="2">
    <source>
        <dbReference type="Proteomes" id="UP000015104"/>
    </source>
</evidence>